<dbReference type="Pfam" id="PF00999">
    <property type="entry name" value="Na_H_Exchanger"/>
    <property type="match status" value="1"/>
</dbReference>
<evidence type="ECO:0000256" key="8">
    <source>
        <dbReference type="ARBA" id="ARBA00022989"/>
    </source>
</evidence>
<keyword evidence="9" id="KW-0915">Sodium</keyword>
<evidence type="ECO:0000256" key="3">
    <source>
        <dbReference type="ARBA" id="ARBA00007367"/>
    </source>
</evidence>
<keyword evidence="11 14" id="KW-0472">Membrane</keyword>
<dbReference type="OMA" id="FTYVRRF"/>
<evidence type="ECO:0000256" key="6">
    <source>
        <dbReference type="ARBA" id="ARBA00022692"/>
    </source>
</evidence>
<feature type="transmembrane region" description="Helical" evidence="14">
    <location>
        <begin position="324"/>
        <end position="347"/>
    </location>
</feature>
<dbReference type="Proteomes" id="UP000233160">
    <property type="component" value="Unassembled WGS sequence"/>
</dbReference>
<reference evidence="17" key="1">
    <citation type="submission" date="2025-08" db="UniProtKB">
        <authorList>
            <consortium name="Ensembl"/>
        </authorList>
    </citation>
    <scope>IDENTIFICATION</scope>
</reference>
<keyword evidence="8 14" id="KW-1133">Transmembrane helix</keyword>
<organism evidence="17 18">
    <name type="scientific">Propithecus coquereli</name>
    <name type="common">Coquerel's sifaka</name>
    <name type="synonym">Propithecus verreauxi coquereli</name>
    <dbReference type="NCBI Taxonomy" id="379532"/>
    <lineage>
        <taxon>Eukaryota</taxon>
        <taxon>Metazoa</taxon>
        <taxon>Chordata</taxon>
        <taxon>Craniata</taxon>
        <taxon>Vertebrata</taxon>
        <taxon>Euteleostomi</taxon>
        <taxon>Mammalia</taxon>
        <taxon>Eutheria</taxon>
        <taxon>Euarchontoglires</taxon>
        <taxon>Primates</taxon>
        <taxon>Strepsirrhini</taxon>
        <taxon>Lemuriformes</taxon>
        <taxon>Indriidae</taxon>
        <taxon>Propithecus</taxon>
    </lineage>
</organism>
<proteinExistence type="inferred from homology"/>
<keyword evidence="10 13" id="KW-0406">Ion transport</keyword>
<dbReference type="GO" id="GO:0051453">
    <property type="term" value="P:regulation of intracellular pH"/>
    <property type="evidence" value="ECO:0007669"/>
    <property type="project" value="TreeGrafter"/>
</dbReference>
<evidence type="ECO:0000256" key="7">
    <source>
        <dbReference type="ARBA" id="ARBA00022753"/>
    </source>
</evidence>
<dbReference type="PRINTS" id="PR01084">
    <property type="entry name" value="NAHEXCHNGR"/>
</dbReference>
<dbReference type="GO" id="GO:0005886">
    <property type="term" value="C:plasma membrane"/>
    <property type="evidence" value="ECO:0007669"/>
    <property type="project" value="UniProtKB-SubCell"/>
</dbReference>
<evidence type="ECO:0000256" key="9">
    <source>
        <dbReference type="ARBA" id="ARBA00023053"/>
    </source>
</evidence>
<feature type="transmembrane region" description="Helical" evidence="14">
    <location>
        <begin position="103"/>
        <end position="120"/>
    </location>
</feature>
<feature type="domain" description="Cation/H+ exchanger transmembrane" evidence="16">
    <location>
        <begin position="84"/>
        <end position="529"/>
    </location>
</feature>
<dbReference type="GO" id="GO:0055038">
    <property type="term" value="C:recycling endosome membrane"/>
    <property type="evidence" value="ECO:0007669"/>
    <property type="project" value="UniProtKB-SubCell"/>
</dbReference>
<reference evidence="17" key="2">
    <citation type="submission" date="2025-09" db="UniProtKB">
        <authorList>
            <consortium name="Ensembl"/>
        </authorList>
    </citation>
    <scope>IDENTIFICATION</scope>
</reference>
<keyword evidence="5" id="KW-1003">Cell membrane</keyword>
<accession>A0A2K6EKZ2</accession>
<evidence type="ECO:0000256" key="15">
    <source>
        <dbReference type="SAM" id="SignalP"/>
    </source>
</evidence>
<feature type="transmembrane region" description="Helical" evidence="14">
    <location>
        <begin position="247"/>
        <end position="271"/>
    </location>
</feature>
<evidence type="ECO:0000259" key="16">
    <source>
        <dbReference type="Pfam" id="PF00999"/>
    </source>
</evidence>
<feature type="transmembrane region" description="Helical" evidence="14">
    <location>
        <begin position="359"/>
        <end position="392"/>
    </location>
</feature>
<evidence type="ECO:0000313" key="17">
    <source>
        <dbReference type="Ensembl" id="ENSPCOP00000002398.1"/>
    </source>
</evidence>
<dbReference type="InterPro" id="IPR002090">
    <property type="entry name" value="NHE-6/7/9"/>
</dbReference>
<dbReference type="NCBIfam" id="TIGR00840">
    <property type="entry name" value="b_cpa1"/>
    <property type="match status" value="1"/>
</dbReference>
<feature type="transmembrane region" description="Helical" evidence="14">
    <location>
        <begin position="438"/>
        <end position="457"/>
    </location>
</feature>
<evidence type="ECO:0000256" key="4">
    <source>
        <dbReference type="ARBA" id="ARBA00022448"/>
    </source>
</evidence>
<evidence type="ECO:0000256" key="2">
    <source>
        <dbReference type="ARBA" id="ARBA00004651"/>
    </source>
</evidence>
<feature type="chain" id="PRO_5014336244" description="Sodium/hydrogen exchanger" evidence="15">
    <location>
        <begin position="43"/>
        <end position="675"/>
    </location>
</feature>
<feature type="transmembrane region" description="Helical" evidence="14">
    <location>
        <begin position="182"/>
        <end position="199"/>
    </location>
</feature>
<feature type="transmembrane region" description="Helical" evidence="14">
    <location>
        <begin position="74"/>
        <end position="91"/>
    </location>
</feature>
<evidence type="ECO:0000256" key="10">
    <source>
        <dbReference type="ARBA" id="ARBA00023065"/>
    </source>
</evidence>
<comment type="subcellular location">
    <subcellularLocation>
        <location evidence="2">Cell membrane</location>
        <topology evidence="2">Multi-pass membrane protein</topology>
    </subcellularLocation>
    <subcellularLocation>
        <location evidence="1">Recycling endosome membrane</location>
        <topology evidence="1">Multi-pass membrane protein</topology>
    </subcellularLocation>
</comment>
<evidence type="ECO:0000313" key="18">
    <source>
        <dbReference type="Proteomes" id="UP000233160"/>
    </source>
</evidence>
<evidence type="ECO:0000256" key="1">
    <source>
        <dbReference type="ARBA" id="ARBA00004195"/>
    </source>
</evidence>
<evidence type="ECO:0000256" key="14">
    <source>
        <dbReference type="SAM" id="Phobius"/>
    </source>
</evidence>
<sequence>MAPRCWRRAPLRRGVSGGLRARPLMRPVWLLLAVAVFDWAGASDGTGGGARAMDEEIVSEKQAEESHRQDSANLLIFILLLTLTILTIWLFKHRRARFLHETGLAMIYGLLVGLVLRYGIHVPSDVNNVTLSCEVQSSPTTLLVNVSGKFYEYTLKGEISSHELNNVQDNEMLRKVTFDPEVFFNILLPPIIFYAGYSLKRRHFFRNLGSILAYAFLGTAISCFVIGSIMYGCVTLMKVTGQLAGDFYFTDCLLFGAIVSATDPVTVLAIFHELQVDVELYALLFGESVLNDAVAIVLSSSIVAYQPAGDNSHTFDVTAMFKSIGIFLGIFSGSFAMGAATGVVTFTKLREFQLLETGLFFLMSWSTFLLAEAWGFTGVVAVLFCGITQAHYTYNNLSTESQHRTKQLFELLNFLAENFIFSYMGLTLFTFQNHVFNPTFVVGAFIAIFLGRAANIYPLSLLLNLGRRSKIGSNFQHMMMFAGLRGAMAFALAIRDTATYARQMMFSTTLLIVFFTVWVFGGGTTAMLSCLHIRVGVDSDQEHLGIPENERRTTKAESAWLFRIWYNFDHNYLKPLLTHSGPPLTTTLPACCGPIARCLTSPQAYENQEQLKDDDSDLILNDGDISLTYGDSTVNTESATSILKMPWIGSLHLGTMNWSFEEHAWFFLWMILNPR</sequence>
<feature type="transmembrane region" description="Helical" evidence="14">
    <location>
        <begin position="412"/>
        <end position="431"/>
    </location>
</feature>
<dbReference type="InterPro" id="IPR018422">
    <property type="entry name" value="Cation/H_exchanger_CPA1"/>
</dbReference>
<dbReference type="GeneTree" id="ENSGT00940000153460"/>
<keyword evidence="15" id="KW-0732">Signal</keyword>
<feature type="transmembrane region" description="Helical" evidence="14">
    <location>
        <begin position="211"/>
        <end position="232"/>
    </location>
</feature>
<dbReference type="PANTHER" id="PTHR10110">
    <property type="entry name" value="SODIUM/HYDROGEN EXCHANGER"/>
    <property type="match status" value="1"/>
</dbReference>
<dbReference type="Gene3D" id="6.10.140.1330">
    <property type="match status" value="1"/>
</dbReference>
<evidence type="ECO:0000256" key="5">
    <source>
        <dbReference type="ARBA" id="ARBA00022475"/>
    </source>
</evidence>
<dbReference type="PANTHER" id="PTHR10110:SF94">
    <property type="entry name" value="SODIUM_HYDROGEN EXCHANGER 6"/>
    <property type="match status" value="1"/>
</dbReference>
<gene>
    <name evidence="17" type="primary">SLC9A6</name>
</gene>
<keyword evidence="13" id="KW-0050">Antiport</keyword>
<dbReference type="PRINTS" id="PR01088">
    <property type="entry name" value="NAHEXCHNGR6"/>
</dbReference>
<feature type="transmembrane region" description="Helical" evidence="14">
    <location>
        <begin position="477"/>
        <end position="494"/>
    </location>
</feature>
<evidence type="ECO:0000256" key="13">
    <source>
        <dbReference type="RuleBase" id="RU003722"/>
    </source>
</evidence>
<name>A0A2K6EKZ2_PROCO</name>
<keyword evidence="6 13" id="KW-0812">Transmembrane</keyword>
<dbReference type="GO" id="GO:0098719">
    <property type="term" value="P:sodium ion import across plasma membrane"/>
    <property type="evidence" value="ECO:0007669"/>
    <property type="project" value="TreeGrafter"/>
</dbReference>
<comment type="similarity">
    <text evidence="3 13">Belongs to the monovalent cation:proton antiporter 1 (CPA1) transporter (TC 2.A.36) family.</text>
</comment>
<dbReference type="InterPro" id="IPR004709">
    <property type="entry name" value="NaH_exchanger"/>
</dbReference>
<dbReference type="AlphaFoldDB" id="A0A2K6EKZ2"/>
<protein>
    <recommendedName>
        <fullName evidence="13">Sodium/hydrogen exchanger</fullName>
    </recommendedName>
</protein>
<dbReference type="InterPro" id="IPR006153">
    <property type="entry name" value="Cation/H_exchanger_TM"/>
</dbReference>
<keyword evidence="18" id="KW-1185">Reference proteome</keyword>
<evidence type="ECO:0000256" key="11">
    <source>
        <dbReference type="ARBA" id="ARBA00023136"/>
    </source>
</evidence>
<dbReference type="Ensembl" id="ENSPCOT00000008285.1">
    <property type="protein sequence ID" value="ENSPCOP00000002398.1"/>
    <property type="gene ID" value="ENSPCOG00000007195.1"/>
</dbReference>
<evidence type="ECO:0000256" key="12">
    <source>
        <dbReference type="ARBA" id="ARBA00023201"/>
    </source>
</evidence>
<keyword evidence="12 13" id="KW-0739">Sodium transport</keyword>
<dbReference type="GO" id="GO:0015386">
    <property type="term" value="F:potassium:proton antiporter activity"/>
    <property type="evidence" value="ECO:0007669"/>
    <property type="project" value="TreeGrafter"/>
</dbReference>
<dbReference type="GO" id="GO:0015385">
    <property type="term" value="F:sodium:proton antiporter activity"/>
    <property type="evidence" value="ECO:0007669"/>
    <property type="project" value="InterPro"/>
</dbReference>
<feature type="transmembrane region" description="Helical" evidence="14">
    <location>
        <begin position="506"/>
        <end position="528"/>
    </location>
</feature>
<feature type="signal peptide" evidence="15">
    <location>
        <begin position="1"/>
        <end position="42"/>
    </location>
</feature>
<keyword evidence="7" id="KW-0967">Endosome</keyword>
<keyword evidence="4 13" id="KW-0813">Transport</keyword>